<evidence type="ECO:0000313" key="1">
    <source>
        <dbReference type="Proteomes" id="UP000887580"/>
    </source>
</evidence>
<evidence type="ECO:0000313" key="2">
    <source>
        <dbReference type="WBParaSite" id="PS1159_v2.g22811.t1"/>
    </source>
</evidence>
<dbReference type="WBParaSite" id="PS1159_v2.g22811.t1">
    <property type="protein sequence ID" value="PS1159_v2.g22811.t1"/>
    <property type="gene ID" value="PS1159_v2.g22811"/>
</dbReference>
<organism evidence="1 2">
    <name type="scientific">Panagrolaimus sp. PS1159</name>
    <dbReference type="NCBI Taxonomy" id="55785"/>
    <lineage>
        <taxon>Eukaryota</taxon>
        <taxon>Metazoa</taxon>
        <taxon>Ecdysozoa</taxon>
        <taxon>Nematoda</taxon>
        <taxon>Chromadorea</taxon>
        <taxon>Rhabditida</taxon>
        <taxon>Tylenchina</taxon>
        <taxon>Panagrolaimomorpha</taxon>
        <taxon>Panagrolaimoidea</taxon>
        <taxon>Panagrolaimidae</taxon>
        <taxon>Panagrolaimus</taxon>
    </lineage>
</organism>
<name>A0AC35G0E8_9BILA</name>
<reference evidence="2" key="1">
    <citation type="submission" date="2022-11" db="UniProtKB">
        <authorList>
            <consortium name="WormBaseParasite"/>
        </authorList>
    </citation>
    <scope>IDENTIFICATION</scope>
</reference>
<proteinExistence type="predicted"/>
<protein>
    <submittedName>
        <fullName evidence="2">Uncharacterized protein</fullName>
    </submittedName>
</protein>
<sequence length="275" mass="31552">MADGSYAILKAIVIGDSGCGKTWLITSFLGGDINSKQNTIGIEFSSRSYDVDGKAVKVQFWDTAGQDKFRVVVNQFYRRANAIACVYDVTNYESFKNIQKWYDEAQQFIDNQYVVMLIGNKIDLSSKREVPTEEGEEFARQKGFFFMETSAKQNKNVEIAFQKLIEESCRQVRRSEAERRRKEVGNVVSDVKFFGLKNIAEARTYGYGFNSGLARDYRPYGRIHSTNGNPYGEGIYHRDWRGPIRRYSYSGYRGTYLGGGIGRYGYGGYKYYINY</sequence>
<dbReference type="Proteomes" id="UP000887580">
    <property type="component" value="Unplaced"/>
</dbReference>
<accession>A0AC35G0E8</accession>